<dbReference type="GO" id="GO:0016020">
    <property type="term" value="C:membrane"/>
    <property type="evidence" value="ECO:0007669"/>
    <property type="project" value="UniProtKB-SubCell"/>
</dbReference>
<comment type="subcellular location">
    <subcellularLocation>
        <location evidence="1">Membrane</location>
        <topology evidence="1">Multi-pass membrane protein</topology>
    </subcellularLocation>
</comment>
<keyword evidence="3 6" id="KW-1133">Transmembrane helix</keyword>
<accession>A0AAJ0G2Q2</accession>
<feature type="transmembrane region" description="Helical" evidence="6">
    <location>
        <begin position="133"/>
        <end position="158"/>
    </location>
</feature>
<evidence type="ECO:0000313" key="8">
    <source>
        <dbReference type="EMBL" id="KAK2616867.1"/>
    </source>
</evidence>
<dbReference type="PANTHER" id="PTHR33048:SF156">
    <property type="entry name" value="INTEGRAL MEMBRANE PROTEIN"/>
    <property type="match status" value="1"/>
</dbReference>
<evidence type="ECO:0000259" key="7">
    <source>
        <dbReference type="Pfam" id="PF20684"/>
    </source>
</evidence>
<proteinExistence type="inferred from homology"/>
<dbReference type="AlphaFoldDB" id="A0AAJ0G2Q2"/>
<evidence type="ECO:0000256" key="5">
    <source>
        <dbReference type="ARBA" id="ARBA00038359"/>
    </source>
</evidence>
<dbReference type="InterPro" id="IPR049326">
    <property type="entry name" value="Rhodopsin_dom_fungi"/>
</dbReference>
<dbReference type="Pfam" id="PF20684">
    <property type="entry name" value="Fung_rhodopsin"/>
    <property type="match status" value="1"/>
</dbReference>
<sequence>MALLLLYLQLFGVNNRYRYTLYTVMFYVCGYLFCNLVIEVAQCKPLEKFYRPSTPGHCIDTQIFDILLGVFHMTSDLIIAILPLPVIWRLQLPSKKEKFGLFLVLGGGTIAWVVACVRFVYVSIDLTSKDRTWFAGVTFLMSVLGVNTGLICGCLPTLKPLLWQRKDRSGGALTEQPRRPSNWLALLRVNVLGPPCSCTGVDQEHENGAAQI</sequence>
<feature type="transmembrane region" description="Helical" evidence="6">
    <location>
        <begin position="21"/>
        <end position="42"/>
    </location>
</feature>
<reference evidence="8" key="1">
    <citation type="submission" date="2023-06" db="EMBL/GenBank/DDBJ databases">
        <title>Conoideocrella luteorostrata (Hypocreales: Clavicipitaceae), a potential biocontrol fungus for elongate hemlock scale in United States Christmas tree production areas.</title>
        <authorList>
            <person name="Barrett H."/>
            <person name="Lovett B."/>
            <person name="Macias A.M."/>
            <person name="Stajich J.E."/>
            <person name="Kasson M.T."/>
        </authorList>
    </citation>
    <scope>NUCLEOTIDE SEQUENCE</scope>
    <source>
        <strain evidence="8">ARSEF 14590</strain>
    </source>
</reference>
<evidence type="ECO:0000256" key="3">
    <source>
        <dbReference type="ARBA" id="ARBA00022989"/>
    </source>
</evidence>
<keyword evidence="9" id="KW-1185">Reference proteome</keyword>
<name>A0AAJ0G2Q2_9HYPO</name>
<feature type="domain" description="Rhodopsin" evidence="7">
    <location>
        <begin position="1"/>
        <end position="162"/>
    </location>
</feature>
<keyword evidence="2 6" id="KW-0812">Transmembrane</keyword>
<dbReference type="EMBL" id="JASWJB010000002">
    <property type="protein sequence ID" value="KAK2616867.1"/>
    <property type="molecule type" value="Genomic_DNA"/>
</dbReference>
<dbReference type="Proteomes" id="UP001251528">
    <property type="component" value="Unassembled WGS sequence"/>
</dbReference>
<evidence type="ECO:0000313" key="9">
    <source>
        <dbReference type="Proteomes" id="UP001251528"/>
    </source>
</evidence>
<evidence type="ECO:0000256" key="4">
    <source>
        <dbReference type="ARBA" id="ARBA00023136"/>
    </source>
</evidence>
<feature type="transmembrane region" description="Helical" evidence="6">
    <location>
        <begin position="99"/>
        <end position="121"/>
    </location>
</feature>
<dbReference type="PANTHER" id="PTHR33048">
    <property type="entry name" value="PTH11-LIKE INTEGRAL MEMBRANE PROTEIN (AFU_ORTHOLOGUE AFUA_5G11245)"/>
    <property type="match status" value="1"/>
</dbReference>
<evidence type="ECO:0000256" key="2">
    <source>
        <dbReference type="ARBA" id="ARBA00022692"/>
    </source>
</evidence>
<organism evidence="8 9">
    <name type="scientific">Conoideocrella luteorostrata</name>
    <dbReference type="NCBI Taxonomy" id="1105319"/>
    <lineage>
        <taxon>Eukaryota</taxon>
        <taxon>Fungi</taxon>
        <taxon>Dikarya</taxon>
        <taxon>Ascomycota</taxon>
        <taxon>Pezizomycotina</taxon>
        <taxon>Sordariomycetes</taxon>
        <taxon>Hypocreomycetidae</taxon>
        <taxon>Hypocreales</taxon>
        <taxon>Clavicipitaceae</taxon>
        <taxon>Conoideocrella</taxon>
    </lineage>
</organism>
<keyword evidence="4 6" id="KW-0472">Membrane</keyword>
<evidence type="ECO:0000256" key="6">
    <source>
        <dbReference type="SAM" id="Phobius"/>
    </source>
</evidence>
<feature type="transmembrane region" description="Helical" evidence="6">
    <location>
        <begin position="62"/>
        <end position="87"/>
    </location>
</feature>
<comment type="similarity">
    <text evidence="5">Belongs to the SAT4 family.</text>
</comment>
<dbReference type="InterPro" id="IPR052337">
    <property type="entry name" value="SAT4-like"/>
</dbReference>
<gene>
    <name evidence="8" type="ORF">QQS21_000245</name>
</gene>
<comment type="caution">
    <text evidence="8">The sequence shown here is derived from an EMBL/GenBank/DDBJ whole genome shotgun (WGS) entry which is preliminary data.</text>
</comment>
<protein>
    <recommendedName>
        <fullName evidence="7">Rhodopsin domain-containing protein</fullName>
    </recommendedName>
</protein>
<evidence type="ECO:0000256" key="1">
    <source>
        <dbReference type="ARBA" id="ARBA00004141"/>
    </source>
</evidence>